<dbReference type="InterPro" id="IPR000835">
    <property type="entry name" value="HTH_MarR-typ"/>
</dbReference>
<dbReference type="Gene3D" id="1.10.10.10">
    <property type="entry name" value="Winged helix-like DNA-binding domain superfamily/Winged helix DNA-binding domain"/>
    <property type="match status" value="1"/>
</dbReference>
<dbReference type="InterPro" id="IPR036390">
    <property type="entry name" value="WH_DNA-bd_sf"/>
</dbReference>
<dbReference type="Proteomes" id="UP001499884">
    <property type="component" value="Unassembled WGS sequence"/>
</dbReference>
<name>A0ABP7FJ57_9ACTN</name>
<dbReference type="InterPro" id="IPR036388">
    <property type="entry name" value="WH-like_DNA-bd_sf"/>
</dbReference>
<evidence type="ECO:0000259" key="1">
    <source>
        <dbReference type="PROSITE" id="PS50995"/>
    </source>
</evidence>
<dbReference type="RefSeq" id="WP_345649165.1">
    <property type="nucleotide sequence ID" value="NZ_BAABEP010000029.1"/>
</dbReference>
<protein>
    <recommendedName>
        <fullName evidence="1">HTH marR-type domain-containing protein</fullName>
    </recommendedName>
</protein>
<dbReference type="PANTHER" id="PTHR33164:SF99">
    <property type="entry name" value="MARR FAMILY REGULATORY PROTEIN"/>
    <property type="match status" value="1"/>
</dbReference>
<keyword evidence="3" id="KW-1185">Reference proteome</keyword>
<dbReference type="Pfam" id="PF12802">
    <property type="entry name" value="MarR_2"/>
    <property type="match status" value="1"/>
</dbReference>
<dbReference type="SUPFAM" id="SSF46785">
    <property type="entry name" value="Winged helix' DNA-binding domain"/>
    <property type="match status" value="1"/>
</dbReference>
<reference evidence="3" key="1">
    <citation type="journal article" date="2019" name="Int. J. Syst. Evol. Microbiol.">
        <title>The Global Catalogue of Microorganisms (GCM) 10K type strain sequencing project: providing services to taxonomists for standard genome sequencing and annotation.</title>
        <authorList>
            <consortium name="The Broad Institute Genomics Platform"/>
            <consortium name="The Broad Institute Genome Sequencing Center for Infectious Disease"/>
            <person name="Wu L."/>
            <person name="Ma J."/>
        </authorList>
    </citation>
    <scope>NUCLEOTIDE SEQUENCE [LARGE SCALE GENOMIC DNA]</scope>
    <source>
        <strain evidence="3">JCM 30846</strain>
    </source>
</reference>
<dbReference type="EMBL" id="BAABEP010000029">
    <property type="protein sequence ID" value="GAA3738790.1"/>
    <property type="molecule type" value="Genomic_DNA"/>
</dbReference>
<gene>
    <name evidence="2" type="ORF">GCM10023082_39940</name>
</gene>
<sequence>MHSLPVSDEQRVVAAARGLLRSIGRLSRDLYLAGDFGLSRSHVSVLDSLEARSRRVTELAADTGLTQPRVTVVLQELTERGLAERTRCATDRRAVDAAITPEGRRYLDAARRRMAAAIRSGLAAQGRGADDSERAVLTARAAVSTLLDALHTPIEAEVS</sequence>
<accession>A0ABP7FJ57</accession>
<organism evidence="2 3">
    <name type="scientific">Streptomyces tremellae</name>
    <dbReference type="NCBI Taxonomy" id="1124239"/>
    <lineage>
        <taxon>Bacteria</taxon>
        <taxon>Bacillati</taxon>
        <taxon>Actinomycetota</taxon>
        <taxon>Actinomycetes</taxon>
        <taxon>Kitasatosporales</taxon>
        <taxon>Streptomycetaceae</taxon>
        <taxon>Streptomyces</taxon>
    </lineage>
</organism>
<evidence type="ECO:0000313" key="3">
    <source>
        <dbReference type="Proteomes" id="UP001499884"/>
    </source>
</evidence>
<feature type="domain" description="HTH marR-type" evidence="1">
    <location>
        <begin position="9"/>
        <end position="152"/>
    </location>
</feature>
<dbReference type="PANTHER" id="PTHR33164">
    <property type="entry name" value="TRANSCRIPTIONAL REGULATOR, MARR FAMILY"/>
    <property type="match status" value="1"/>
</dbReference>
<dbReference type="PROSITE" id="PS50995">
    <property type="entry name" value="HTH_MARR_2"/>
    <property type="match status" value="1"/>
</dbReference>
<proteinExistence type="predicted"/>
<comment type="caution">
    <text evidence="2">The sequence shown here is derived from an EMBL/GenBank/DDBJ whole genome shotgun (WGS) entry which is preliminary data.</text>
</comment>
<dbReference type="InterPro" id="IPR039422">
    <property type="entry name" value="MarR/SlyA-like"/>
</dbReference>
<dbReference type="SMART" id="SM00347">
    <property type="entry name" value="HTH_MARR"/>
    <property type="match status" value="1"/>
</dbReference>
<evidence type="ECO:0000313" key="2">
    <source>
        <dbReference type="EMBL" id="GAA3738790.1"/>
    </source>
</evidence>